<dbReference type="Proteomes" id="UP000310458">
    <property type="component" value="Unassembled WGS sequence"/>
</dbReference>
<reference evidence="1 2" key="1">
    <citation type="submission" date="2019-05" db="EMBL/GenBank/DDBJ databases">
        <title>Nesterenkonia sp. GY074 isolated from the Southern Atlantic Ocean.</title>
        <authorList>
            <person name="Zhang G."/>
        </authorList>
    </citation>
    <scope>NUCLEOTIDE SEQUENCE [LARGE SCALE GENOMIC DNA]</scope>
    <source>
        <strain evidence="1 2">GY074</strain>
    </source>
</reference>
<name>A0A5R9BBB1_9MICC</name>
<gene>
    <name evidence="1" type="ORF">FEF26_09775</name>
</gene>
<organism evidence="1 2">
    <name type="scientific">Nesterenkonia salmonea</name>
    <dbReference type="NCBI Taxonomy" id="1804987"/>
    <lineage>
        <taxon>Bacteria</taxon>
        <taxon>Bacillati</taxon>
        <taxon>Actinomycetota</taxon>
        <taxon>Actinomycetes</taxon>
        <taxon>Micrococcales</taxon>
        <taxon>Micrococcaceae</taxon>
        <taxon>Nesterenkonia</taxon>
    </lineage>
</organism>
<keyword evidence="2" id="KW-1185">Reference proteome</keyword>
<dbReference type="Pfam" id="PF11248">
    <property type="entry name" value="DUF3046"/>
    <property type="match status" value="1"/>
</dbReference>
<comment type="caution">
    <text evidence="1">The sequence shown here is derived from an EMBL/GenBank/DDBJ whole genome shotgun (WGS) entry which is preliminary data.</text>
</comment>
<dbReference type="InterPro" id="IPR021408">
    <property type="entry name" value="DUF3046"/>
</dbReference>
<dbReference type="OrthoDB" id="3215033at2"/>
<accession>A0A5R9BBB1</accession>
<evidence type="ECO:0000313" key="2">
    <source>
        <dbReference type="Proteomes" id="UP000310458"/>
    </source>
</evidence>
<proteinExistence type="predicted"/>
<dbReference type="EMBL" id="VAVZ01000025">
    <property type="protein sequence ID" value="TLP96066.1"/>
    <property type="molecule type" value="Genomic_DNA"/>
</dbReference>
<dbReference type="RefSeq" id="WP_138253351.1">
    <property type="nucleotide sequence ID" value="NZ_VAVZ01000025.1"/>
</dbReference>
<protein>
    <submittedName>
        <fullName evidence="1">DUF3046 domain-containing protein</fullName>
    </submittedName>
</protein>
<evidence type="ECO:0000313" key="1">
    <source>
        <dbReference type="EMBL" id="TLP96066.1"/>
    </source>
</evidence>
<dbReference type="AlphaFoldDB" id="A0A5R9BBB1"/>
<sequence length="72" mass="8184">MRESRFWALMEDEFGKAYAHVLADQLVITPFQLTAKEALGAGVSTREVWEAVCVQQDVPEERRLGRDIPPKP</sequence>